<evidence type="ECO:0000313" key="1">
    <source>
        <dbReference type="EMBL" id="GMH07601.1"/>
    </source>
</evidence>
<dbReference type="AlphaFoldDB" id="A0AAD3SAW1"/>
<proteinExistence type="predicted"/>
<comment type="caution">
    <text evidence="1">The sequence shown here is derived from an EMBL/GenBank/DDBJ whole genome shotgun (WGS) entry which is preliminary data.</text>
</comment>
<evidence type="ECO:0000313" key="2">
    <source>
        <dbReference type="Proteomes" id="UP001279734"/>
    </source>
</evidence>
<keyword evidence="2" id="KW-1185">Reference proteome</keyword>
<protein>
    <submittedName>
        <fullName evidence="1">Uncharacterized protein</fullName>
    </submittedName>
</protein>
<dbReference type="EMBL" id="BSYO01000007">
    <property type="protein sequence ID" value="GMH07601.1"/>
    <property type="molecule type" value="Genomic_DNA"/>
</dbReference>
<dbReference type="Proteomes" id="UP001279734">
    <property type="component" value="Unassembled WGS sequence"/>
</dbReference>
<reference evidence="1" key="1">
    <citation type="submission" date="2023-05" db="EMBL/GenBank/DDBJ databases">
        <title>Nepenthes gracilis genome sequencing.</title>
        <authorList>
            <person name="Fukushima K."/>
        </authorList>
    </citation>
    <scope>NUCLEOTIDE SEQUENCE</scope>
    <source>
        <strain evidence="1">SING2019-196</strain>
    </source>
</reference>
<accession>A0AAD3SAW1</accession>
<name>A0AAD3SAW1_NEPGR</name>
<sequence>MLEDWHLSTSTPCFLHSSPAFIEAKVRDMLKPCLSPNSRVAGSIGMLDTCLSADFREAGLLERSTRAQA</sequence>
<gene>
    <name evidence="1" type="ORF">Nepgr_009441</name>
</gene>
<organism evidence="1 2">
    <name type="scientific">Nepenthes gracilis</name>
    <name type="common">Slender pitcher plant</name>
    <dbReference type="NCBI Taxonomy" id="150966"/>
    <lineage>
        <taxon>Eukaryota</taxon>
        <taxon>Viridiplantae</taxon>
        <taxon>Streptophyta</taxon>
        <taxon>Embryophyta</taxon>
        <taxon>Tracheophyta</taxon>
        <taxon>Spermatophyta</taxon>
        <taxon>Magnoliopsida</taxon>
        <taxon>eudicotyledons</taxon>
        <taxon>Gunneridae</taxon>
        <taxon>Pentapetalae</taxon>
        <taxon>Caryophyllales</taxon>
        <taxon>Nepenthaceae</taxon>
        <taxon>Nepenthes</taxon>
    </lineage>
</organism>